<evidence type="ECO:0000259" key="2">
    <source>
        <dbReference type="PROSITE" id="PS50804"/>
    </source>
</evidence>
<dbReference type="FunFam" id="1.10.4020.10:FF:000001">
    <property type="entry name" value="zinc finger protein 263 isoform X1"/>
    <property type="match status" value="1"/>
</dbReference>
<evidence type="ECO:0000313" key="3">
    <source>
        <dbReference type="Ensembl" id="ENSPMRP00000001958.1"/>
    </source>
</evidence>
<dbReference type="InterPro" id="IPR038269">
    <property type="entry name" value="SCAN_sf"/>
</dbReference>
<reference evidence="3 4" key="1">
    <citation type="journal article" date="2019" name="Proc. Natl. Acad. Sci. U.S.A.">
        <title>Regulatory changes in pterin and carotenoid genes underlie balanced color polymorphisms in the wall lizard.</title>
        <authorList>
            <person name="Andrade P."/>
            <person name="Pinho C."/>
            <person name="Perez I de Lanuza G."/>
            <person name="Afonso S."/>
            <person name="Brejcha J."/>
            <person name="Rubin C.J."/>
            <person name="Wallerman O."/>
            <person name="Pereira P."/>
            <person name="Sabatino S.J."/>
            <person name="Bellati A."/>
            <person name="Pellitteri-Rosa D."/>
            <person name="Bosakova Z."/>
            <person name="Bunikis I."/>
            <person name="Carretero M.A."/>
            <person name="Feiner N."/>
            <person name="Marsik P."/>
            <person name="Pauperio F."/>
            <person name="Salvi D."/>
            <person name="Soler L."/>
            <person name="While G.M."/>
            <person name="Uller T."/>
            <person name="Font E."/>
            <person name="Andersson L."/>
            <person name="Carneiro M."/>
        </authorList>
    </citation>
    <scope>NUCLEOTIDE SEQUENCE</scope>
</reference>
<dbReference type="Ensembl" id="ENSPMRT00000002081.1">
    <property type="protein sequence ID" value="ENSPMRP00000001958.1"/>
    <property type="gene ID" value="ENSPMRG00000001439.1"/>
</dbReference>
<protein>
    <recommendedName>
        <fullName evidence="2">SCAN box domain-containing protein</fullName>
    </recommendedName>
</protein>
<name>A0A670HQK2_PODMU</name>
<dbReference type="PROSITE" id="PS50804">
    <property type="entry name" value="SCAN_BOX"/>
    <property type="match status" value="1"/>
</dbReference>
<dbReference type="SMART" id="SM00431">
    <property type="entry name" value="SCAN"/>
    <property type="match status" value="1"/>
</dbReference>
<dbReference type="GeneTree" id="ENSGT00940000154715"/>
<accession>A0A670HQK2</accession>
<dbReference type="CDD" id="cd07936">
    <property type="entry name" value="SCAN"/>
    <property type="match status" value="1"/>
</dbReference>
<evidence type="ECO:0000313" key="4">
    <source>
        <dbReference type="Proteomes" id="UP000472272"/>
    </source>
</evidence>
<dbReference type="Pfam" id="PF02023">
    <property type="entry name" value="SCAN"/>
    <property type="match status" value="1"/>
</dbReference>
<sequence length="169" mass="19600">EVAAMSADQGAVPDLGATFPDAVISEIQRQRFRQFCYREAEGPQEACSRLWFLCCRWLKPERHTKEQILELVILEQFLAVLPPEVQSWVMEGCPKSCAQAVALAEGFRQRKRKPEELEEQVGVRRIVWAWMHTSFMQHCITFYFLGGWRGDPFPLFLGYRSLQPEAYVT</sequence>
<keyword evidence="4" id="KW-1185">Reference proteome</keyword>
<keyword evidence="1" id="KW-0539">Nucleus</keyword>
<dbReference type="PANTHER" id="PTHR45935:SF15">
    <property type="entry name" value="SCAN BOX DOMAIN-CONTAINING PROTEIN"/>
    <property type="match status" value="1"/>
</dbReference>
<dbReference type="InterPro" id="IPR050916">
    <property type="entry name" value="SCAN-C2H2_zinc_finger"/>
</dbReference>
<dbReference type="Gene3D" id="1.10.4020.10">
    <property type="entry name" value="DNA breaking-rejoining enzymes"/>
    <property type="match status" value="1"/>
</dbReference>
<dbReference type="SUPFAM" id="SSF47353">
    <property type="entry name" value="Retrovirus capsid dimerization domain-like"/>
    <property type="match status" value="1"/>
</dbReference>
<organism evidence="3 4">
    <name type="scientific">Podarcis muralis</name>
    <name type="common">Wall lizard</name>
    <name type="synonym">Lacerta muralis</name>
    <dbReference type="NCBI Taxonomy" id="64176"/>
    <lineage>
        <taxon>Eukaryota</taxon>
        <taxon>Metazoa</taxon>
        <taxon>Chordata</taxon>
        <taxon>Craniata</taxon>
        <taxon>Vertebrata</taxon>
        <taxon>Euteleostomi</taxon>
        <taxon>Lepidosauria</taxon>
        <taxon>Squamata</taxon>
        <taxon>Bifurcata</taxon>
        <taxon>Unidentata</taxon>
        <taxon>Episquamata</taxon>
        <taxon>Laterata</taxon>
        <taxon>Lacertibaenia</taxon>
        <taxon>Lacertidae</taxon>
        <taxon>Podarcis</taxon>
    </lineage>
</organism>
<feature type="domain" description="SCAN box" evidence="2">
    <location>
        <begin position="29"/>
        <end position="109"/>
    </location>
</feature>
<dbReference type="PANTHER" id="PTHR45935">
    <property type="entry name" value="PROTEIN ZBED8-RELATED"/>
    <property type="match status" value="1"/>
</dbReference>
<reference evidence="3" key="2">
    <citation type="submission" date="2025-08" db="UniProtKB">
        <authorList>
            <consortium name="Ensembl"/>
        </authorList>
    </citation>
    <scope>IDENTIFICATION</scope>
</reference>
<dbReference type="AlphaFoldDB" id="A0A670HQK2"/>
<reference evidence="3" key="3">
    <citation type="submission" date="2025-09" db="UniProtKB">
        <authorList>
            <consortium name="Ensembl"/>
        </authorList>
    </citation>
    <scope>IDENTIFICATION</scope>
</reference>
<dbReference type="Proteomes" id="UP000472272">
    <property type="component" value="Chromosome 2"/>
</dbReference>
<dbReference type="InterPro" id="IPR003309">
    <property type="entry name" value="SCAN_dom"/>
</dbReference>
<evidence type="ECO:0000256" key="1">
    <source>
        <dbReference type="ARBA" id="ARBA00023242"/>
    </source>
</evidence>
<proteinExistence type="predicted"/>